<keyword evidence="3" id="KW-1185">Reference proteome</keyword>
<comment type="caution">
    <text evidence="2">The sequence shown here is derived from an EMBL/GenBank/DDBJ whole genome shotgun (WGS) entry which is preliminary data.</text>
</comment>
<reference evidence="3" key="1">
    <citation type="submission" date="2016-02" db="EMBL/GenBank/DDBJ databases">
        <authorList>
            <person name="Dunlap C."/>
        </authorList>
    </citation>
    <scope>NUCLEOTIDE SEQUENCE [LARGE SCALE GENOMIC DNA]</scope>
    <source>
        <strain evidence="3">NRRL B-41092</strain>
    </source>
</reference>
<dbReference type="Proteomes" id="UP000075430">
    <property type="component" value="Unassembled WGS sequence"/>
</dbReference>
<evidence type="ECO:0000313" key="3">
    <source>
        <dbReference type="Proteomes" id="UP000075430"/>
    </source>
</evidence>
<gene>
    <name evidence="2" type="ORF">AXI58_11090</name>
</gene>
<proteinExistence type="predicted"/>
<dbReference type="STRING" id="1793963.AXI58_11090"/>
<feature type="region of interest" description="Disordered" evidence="1">
    <location>
        <begin position="70"/>
        <end position="93"/>
    </location>
</feature>
<sequence>MIKHKQQLMNKRRHVDKAIDTISRAEAMIRNKSQADSDHVLSLLWHYQHEEEGVQWFTEHFSNESLDKMLMSHHSRKEQREAEQKISRHEPSV</sequence>
<feature type="compositionally biased region" description="Basic and acidic residues" evidence="1">
    <location>
        <begin position="78"/>
        <end position="93"/>
    </location>
</feature>
<dbReference type="EMBL" id="LSBA01000006">
    <property type="protein sequence ID" value="KXZ21499.1"/>
    <property type="molecule type" value="Genomic_DNA"/>
</dbReference>
<protein>
    <submittedName>
        <fullName evidence="2">Uncharacterized protein</fullName>
    </submittedName>
</protein>
<evidence type="ECO:0000256" key="1">
    <source>
        <dbReference type="SAM" id="MobiDB-lite"/>
    </source>
</evidence>
<evidence type="ECO:0000313" key="2">
    <source>
        <dbReference type="EMBL" id="KXZ21499.1"/>
    </source>
</evidence>
<dbReference type="AlphaFoldDB" id="A0A150F913"/>
<organism evidence="2 3">
    <name type="scientific">Bacillus nakamurai</name>
    <dbReference type="NCBI Taxonomy" id="1793963"/>
    <lineage>
        <taxon>Bacteria</taxon>
        <taxon>Bacillati</taxon>
        <taxon>Bacillota</taxon>
        <taxon>Bacilli</taxon>
        <taxon>Bacillales</taxon>
        <taxon>Bacillaceae</taxon>
        <taxon>Bacillus</taxon>
    </lineage>
</organism>
<name>A0A150F913_9BACI</name>
<accession>A0A150F913</accession>